<keyword evidence="3" id="KW-1185">Reference proteome</keyword>
<dbReference type="Proteomes" id="UP000675409">
    <property type="component" value="Unassembled WGS sequence"/>
</dbReference>
<evidence type="ECO:0000256" key="1">
    <source>
        <dbReference type="SAM" id="MobiDB-lite"/>
    </source>
</evidence>
<dbReference type="EMBL" id="JABBYC010000040">
    <property type="protein sequence ID" value="MBL0887986.1"/>
    <property type="molecule type" value="Genomic_DNA"/>
</dbReference>
<gene>
    <name evidence="2" type="ORF">HGK34_17140</name>
</gene>
<evidence type="ECO:0000313" key="2">
    <source>
        <dbReference type="EMBL" id="MBL0887986.1"/>
    </source>
</evidence>
<reference evidence="2 3" key="1">
    <citation type="journal article" date="2021" name="Arch. Microbiol.">
        <title>Myceligenerans indicum sp. nov., an actinobacterium isolated from mangrove sediment of Sundarbans, India.</title>
        <authorList>
            <person name="Asha K."/>
            <person name="Bhadury P."/>
        </authorList>
    </citation>
    <scope>NUCLEOTIDE SEQUENCE [LARGE SCALE GENOMIC DNA]</scope>
    <source>
        <strain evidence="2 3">I2</strain>
    </source>
</reference>
<dbReference type="RefSeq" id="WP_201849624.1">
    <property type="nucleotide sequence ID" value="NZ_JABBYC010000040.1"/>
</dbReference>
<feature type="region of interest" description="Disordered" evidence="1">
    <location>
        <begin position="1"/>
        <end position="22"/>
    </location>
</feature>
<sequence>MRAWNGDSAGGAPAGADDAAPGRRWTRLVQDVTAVVGEAMPPGGVVTVRVTLADTRSSLASCEVWVATSATSWASRGAIDVGAASMVDLERALVAAGFTFLLTADSRPRWRVDRNGGTTYALDVLRTG</sequence>
<proteinExistence type="predicted"/>
<name>A0ABS1LP08_9MICO</name>
<organism evidence="2 3">
    <name type="scientific">Myceligenerans indicum</name>
    <dbReference type="NCBI Taxonomy" id="2593663"/>
    <lineage>
        <taxon>Bacteria</taxon>
        <taxon>Bacillati</taxon>
        <taxon>Actinomycetota</taxon>
        <taxon>Actinomycetes</taxon>
        <taxon>Micrococcales</taxon>
        <taxon>Promicromonosporaceae</taxon>
        <taxon>Myceligenerans</taxon>
    </lineage>
</organism>
<protein>
    <submittedName>
        <fullName evidence="2">Uncharacterized protein</fullName>
    </submittedName>
</protein>
<accession>A0ABS1LP08</accession>
<evidence type="ECO:0000313" key="3">
    <source>
        <dbReference type="Proteomes" id="UP000675409"/>
    </source>
</evidence>
<comment type="caution">
    <text evidence="2">The sequence shown here is derived from an EMBL/GenBank/DDBJ whole genome shotgun (WGS) entry which is preliminary data.</text>
</comment>